<evidence type="ECO:0000259" key="4">
    <source>
        <dbReference type="PROSITE" id="PS01124"/>
    </source>
</evidence>
<proteinExistence type="predicted"/>
<dbReference type="SUPFAM" id="SSF46689">
    <property type="entry name" value="Homeodomain-like"/>
    <property type="match status" value="1"/>
</dbReference>
<name>A0A511MIG4_9NOCA</name>
<keyword evidence="1" id="KW-0805">Transcription regulation</keyword>
<accession>A0A511MIG4</accession>
<keyword evidence="6" id="KW-1185">Reference proteome</keyword>
<dbReference type="GO" id="GO:0005829">
    <property type="term" value="C:cytosol"/>
    <property type="evidence" value="ECO:0007669"/>
    <property type="project" value="TreeGrafter"/>
</dbReference>
<dbReference type="RefSeq" id="WP_186818609.1">
    <property type="nucleotide sequence ID" value="NZ_BJXA01000036.1"/>
</dbReference>
<evidence type="ECO:0000256" key="1">
    <source>
        <dbReference type="ARBA" id="ARBA00023015"/>
    </source>
</evidence>
<keyword evidence="2" id="KW-0238">DNA-binding</keyword>
<dbReference type="GO" id="GO:0003700">
    <property type="term" value="F:DNA-binding transcription factor activity"/>
    <property type="evidence" value="ECO:0007669"/>
    <property type="project" value="InterPro"/>
</dbReference>
<evidence type="ECO:0000313" key="6">
    <source>
        <dbReference type="Proteomes" id="UP000321424"/>
    </source>
</evidence>
<dbReference type="InterPro" id="IPR018060">
    <property type="entry name" value="HTH_AraC"/>
</dbReference>
<dbReference type="PANTHER" id="PTHR47894:SF1">
    <property type="entry name" value="HTH-TYPE TRANSCRIPTIONAL REGULATOR VQSM"/>
    <property type="match status" value="1"/>
</dbReference>
<sequence length="364" mass="40374">MELRDSRFNAATIPPVLLTRLCDVAAEGGVDTASWFAGTGVLPERLDLPQTWVSYRQATAIIRRAVRALPEGPIGLTVGARNAAVGYGLLGFAMRSCRTVADATAVGFQLRRLIDSLLDIELSRDGELSTIHYFERIPDPELVRFLCEQAMAAAMSFARSLLGDDTDPVRIRLSYPEPAYAADYRRFFRCPIEFDCAVNELVFPTQRLETPLPTYSEASRSAALDACRQLGGDDDTRHDIVVSVESILAENLRSALSMAQVADRLFVTERTLRRHLHAAGEKFSDIRDRVRQRHALFLVRETGATITQIAARTGYRDVREFRRAYVRWNGEPPSQTRNANGLPRHAAVNPNLFASPARAAGIAS</sequence>
<dbReference type="GO" id="GO:0000976">
    <property type="term" value="F:transcription cis-regulatory region binding"/>
    <property type="evidence" value="ECO:0007669"/>
    <property type="project" value="TreeGrafter"/>
</dbReference>
<dbReference type="PANTHER" id="PTHR47894">
    <property type="entry name" value="HTH-TYPE TRANSCRIPTIONAL REGULATOR GADX"/>
    <property type="match status" value="1"/>
</dbReference>
<dbReference type="Pfam" id="PF12625">
    <property type="entry name" value="Arabinose_bd"/>
    <property type="match status" value="1"/>
</dbReference>
<dbReference type="InterPro" id="IPR009057">
    <property type="entry name" value="Homeodomain-like_sf"/>
</dbReference>
<comment type="caution">
    <text evidence="5">The sequence shown here is derived from an EMBL/GenBank/DDBJ whole genome shotgun (WGS) entry which is preliminary data.</text>
</comment>
<evidence type="ECO:0000256" key="2">
    <source>
        <dbReference type="ARBA" id="ARBA00023125"/>
    </source>
</evidence>
<gene>
    <name evidence="5" type="ORF">NN4_49640</name>
</gene>
<dbReference type="InterPro" id="IPR032687">
    <property type="entry name" value="AraC-type_N"/>
</dbReference>
<evidence type="ECO:0000256" key="3">
    <source>
        <dbReference type="ARBA" id="ARBA00023163"/>
    </source>
</evidence>
<protein>
    <submittedName>
        <fullName evidence="5">Transcriptional regulator</fullName>
    </submittedName>
</protein>
<dbReference type="Pfam" id="PF12833">
    <property type="entry name" value="HTH_18"/>
    <property type="match status" value="1"/>
</dbReference>
<reference evidence="5 6" key="1">
    <citation type="submission" date="2019-07" db="EMBL/GenBank/DDBJ databases">
        <title>Whole genome shotgun sequence of Nocardia ninae NBRC 108245.</title>
        <authorList>
            <person name="Hosoyama A."/>
            <person name="Uohara A."/>
            <person name="Ohji S."/>
            <person name="Ichikawa N."/>
        </authorList>
    </citation>
    <scope>NUCLEOTIDE SEQUENCE [LARGE SCALE GENOMIC DNA]</scope>
    <source>
        <strain evidence="5 6">NBRC 108245</strain>
    </source>
</reference>
<dbReference type="PROSITE" id="PS01124">
    <property type="entry name" value="HTH_ARAC_FAMILY_2"/>
    <property type="match status" value="1"/>
</dbReference>
<dbReference type="AlphaFoldDB" id="A0A511MIG4"/>
<organism evidence="5 6">
    <name type="scientific">Nocardia ninae NBRC 108245</name>
    <dbReference type="NCBI Taxonomy" id="1210091"/>
    <lineage>
        <taxon>Bacteria</taxon>
        <taxon>Bacillati</taxon>
        <taxon>Actinomycetota</taxon>
        <taxon>Actinomycetes</taxon>
        <taxon>Mycobacteriales</taxon>
        <taxon>Nocardiaceae</taxon>
        <taxon>Nocardia</taxon>
    </lineage>
</organism>
<keyword evidence="3" id="KW-0804">Transcription</keyword>
<feature type="domain" description="HTH araC/xylS-type" evidence="4">
    <location>
        <begin position="242"/>
        <end position="339"/>
    </location>
</feature>
<dbReference type="Proteomes" id="UP000321424">
    <property type="component" value="Unassembled WGS sequence"/>
</dbReference>
<evidence type="ECO:0000313" key="5">
    <source>
        <dbReference type="EMBL" id="GEM40445.1"/>
    </source>
</evidence>
<dbReference type="SMART" id="SM00342">
    <property type="entry name" value="HTH_ARAC"/>
    <property type="match status" value="1"/>
</dbReference>
<dbReference type="Gene3D" id="1.10.10.60">
    <property type="entry name" value="Homeodomain-like"/>
    <property type="match status" value="1"/>
</dbReference>
<dbReference type="EMBL" id="BJXA01000036">
    <property type="protein sequence ID" value="GEM40445.1"/>
    <property type="molecule type" value="Genomic_DNA"/>
</dbReference>